<keyword evidence="2" id="KW-1185">Reference proteome</keyword>
<name>A0A4V3A9Y1_9PROT</name>
<accession>A0A4V3A9Y1</accession>
<dbReference type="Proteomes" id="UP000295096">
    <property type="component" value="Unassembled WGS sequence"/>
</dbReference>
<sequence length="131" mass="15063">MPVVFSMSEAAWLHECDFYACTQDRAALLRAWPEALRPNALDLNHLAEEIEDSGEFQRRAARSLPLHVIQHLLKLRLHPDRQSERRWKKEVNGFRDQLRDVFAENPSFRAARTELAGDPFGPVQRDPCGGT</sequence>
<dbReference type="InterPro" id="IPR002636">
    <property type="entry name" value="DUF29"/>
</dbReference>
<proteinExistence type="predicted"/>
<evidence type="ECO:0000313" key="1">
    <source>
        <dbReference type="EMBL" id="TDH61025.1"/>
    </source>
</evidence>
<dbReference type="PANTHER" id="PTHR34235">
    <property type="entry name" value="SLR1203 PROTEIN-RELATED"/>
    <property type="match status" value="1"/>
</dbReference>
<dbReference type="Pfam" id="PF01724">
    <property type="entry name" value="DUF29"/>
    <property type="match status" value="1"/>
</dbReference>
<organism evidence="1 2">
    <name type="scientific">Dankookia rubra</name>
    <dbReference type="NCBI Taxonomy" id="1442381"/>
    <lineage>
        <taxon>Bacteria</taxon>
        <taxon>Pseudomonadati</taxon>
        <taxon>Pseudomonadota</taxon>
        <taxon>Alphaproteobacteria</taxon>
        <taxon>Acetobacterales</taxon>
        <taxon>Roseomonadaceae</taxon>
        <taxon>Dankookia</taxon>
    </lineage>
</organism>
<evidence type="ECO:0000313" key="2">
    <source>
        <dbReference type="Proteomes" id="UP000295096"/>
    </source>
</evidence>
<dbReference type="EMBL" id="SMSJ01000027">
    <property type="protein sequence ID" value="TDH61025.1"/>
    <property type="molecule type" value="Genomic_DNA"/>
</dbReference>
<dbReference type="AlphaFoldDB" id="A0A4V3A9Y1"/>
<gene>
    <name evidence="1" type="ORF">E2C06_18780</name>
</gene>
<dbReference type="OrthoDB" id="7270020at2"/>
<protein>
    <submittedName>
        <fullName evidence="1">DUF29 domain-containing protein</fullName>
    </submittedName>
</protein>
<dbReference type="RefSeq" id="WP_133290151.1">
    <property type="nucleotide sequence ID" value="NZ_SMSJ01000027.1"/>
</dbReference>
<dbReference type="Gene3D" id="1.20.1220.20">
    <property type="entry name" value="Uncharcterised protein PF01724"/>
    <property type="match status" value="1"/>
</dbReference>
<comment type="caution">
    <text evidence="1">The sequence shown here is derived from an EMBL/GenBank/DDBJ whole genome shotgun (WGS) entry which is preliminary data.</text>
</comment>
<reference evidence="1 2" key="1">
    <citation type="journal article" date="2016" name="J. Microbiol.">
        <title>Dankookia rubra gen. nov., sp. nov., an alphaproteobacterium isolated from sediment of a shallow stream.</title>
        <authorList>
            <person name="Kim W.H."/>
            <person name="Kim D.H."/>
            <person name="Kang K."/>
            <person name="Ahn T.Y."/>
        </authorList>
    </citation>
    <scope>NUCLEOTIDE SEQUENCE [LARGE SCALE GENOMIC DNA]</scope>
    <source>
        <strain evidence="1 2">JCM30602</strain>
    </source>
</reference>